<dbReference type="Gene3D" id="1.10.20.10">
    <property type="entry name" value="Histone, subunit A"/>
    <property type="match status" value="1"/>
</dbReference>
<dbReference type="GO" id="GO:0005634">
    <property type="term" value="C:nucleus"/>
    <property type="evidence" value="ECO:0007669"/>
    <property type="project" value="UniProtKB-SubCell"/>
</dbReference>
<evidence type="ECO:0000256" key="1">
    <source>
        <dbReference type="ARBA" id="ARBA00004123"/>
    </source>
</evidence>
<feature type="compositionally biased region" description="Low complexity" evidence="5">
    <location>
        <begin position="212"/>
        <end position="249"/>
    </location>
</feature>
<keyword evidence="2" id="KW-0805">Transcription regulation</keyword>
<feature type="region of interest" description="Disordered" evidence="5">
    <location>
        <begin position="639"/>
        <end position="720"/>
    </location>
</feature>
<dbReference type="Pfam" id="PF02269">
    <property type="entry name" value="TFIID-18kDa"/>
    <property type="match status" value="1"/>
</dbReference>
<dbReference type="SUPFAM" id="SSF47113">
    <property type="entry name" value="Histone-fold"/>
    <property type="match status" value="1"/>
</dbReference>
<gene>
    <name evidence="6" type="ORF">BD324DRAFT_652257</name>
</gene>
<keyword evidence="7" id="KW-1185">Reference proteome</keyword>
<feature type="region of interest" description="Disordered" evidence="5">
    <location>
        <begin position="146"/>
        <end position="176"/>
    </location>
</feature>
<feature type="compositionally biased region" description="Low complexity" evidence="5">
    <location>
        <begin position="406"/>
        <end position="417"/>
    </location>
</feature>
<dbReference type="InterPro" id="IPR003195">
    <property type="entry name" value="TFIID_TAF13"/>
</dbReference>
<name>A0A1Y1UCE2_9TREE</name>
<dbReference type="GO" id="GO:0046982">
    <property type="term" value="F:protein heterodimerization activity"/>
    <property type="evidence" value="ECO:0007669"/>
    <property type="project" value="InterPro"/>
</dbReference>
<feature type="compositionally biased region" description="Polar residues" evidence="5">
    <location>
        <begin position="1"/>
        <end position="56"/>
    </location>
</feature>
<sequence length="720" mass="77549">MSGFQNMNPQQPFYGQTPNRPVQSTNSPVLMPNQFTPSSAAGSSPNMQFGSPNMQQLAEFHRAQQAQQAQQDHQGVLPTAGLAQQYQQLVQQRQASPQIVQQPVMNARPSLQRTPSQQQLFAQMGQQFTPQQMQQQQQQQVYQQRQLQQQQQQRPPQTLQAGSAPAPAAAPRNNGSALSRLTPAQIKQLLEDPTRTANFTPEQRLGLARILQQAQAAQSQTGSPKGSAAGSSAPSPQQRIPQPAAPIRRGSSQSPQIPFQTFGANDGSSPSSQTYGSPQAQPQLALSPQLQFQQLQQATVRPPMNLSNAALQAAQANRANQRVRQNSVPIPNAPSPTFQAPTSFHSPQAATAAPSPPNVARPPAPVSTSSAASPAQPPSVLMNTPTPTTLPRPPSTTSVQPASTGSPAAKPAPSMPSVLSPYQSSDKSEAPPPLLSAPAKPTSATAQQDKPKKKVTVSEARAPIYFASVEPTNKEPVPARVPAAPAPVRPAVKERERLVDLNERKRDRASEGFRGSMRGEISRLMYAAGDVAEPDIESVDLIEDMVADFLTDLCRPVPPIRPEPNTAHQPVLLSTQIVRHRLASHPSLRKYLDRFDIMNHLAGELARSRRIINQTESHFDLVDTVGKDYLGITDEDLAKPKKKVKKSSATEGVKSGDSKPSGTAPEEGRRKPGPKKGWKNAQREGTGGPREPGTKKVKAKSKERSASVTVKTRTSESPAP</sequence>
<dbReference type="OrthoDB" id="10266074at2759"/>
<dbReference type="RefSeq" id="XP_021869877.1">
    <property type="nucleotide sequence ID" value="XM_022018465.1"/>
</dbReference>
<dbReference type="EMBL" id="NBSH01000010">
    <property type="protein sequence ID" value="ORX35713.1"/>
    <property type="molecule type" value="Genomic_DNA"/>
</dbReference>
<feature type="compositionally biased region" description="Low complexity" evidence="5">
    <location>
        <begin position="366"/>
        <end position="387"/>
    </location>
</feature>
<comment type="caution">
    <text evidence="6">The sequence shown here is derived from an EMBL/GenBank/DDBJ whole genome shotgun (WGS) entry which is preliminary data.</text>
</comment>
<feature type="region of interest" description="Disordered" evidence="5">
    <location>
        <begin position="211"/>
        <end position="284"/>
    </location>
</feature>
<accession>A0A1Y1UCE2</accession>
<feature type="compositionally biased region" description="Pro residues" evidence="5">
    <location>
        <begin position="354"/>
        <end position="365"/>
    </location>
</feature>
<evidence type="ECO:0000256" key="4">
    <source>
        <dbReference type="ARBA" id="ARBA00023242"/>
    </source>
</evidence>
<keyword evidence="3" id="KW-0804">Transcription</keyword>
<organism evidence="6 7">
    <name type="scientific">Kockovaella imperatae</name>
    <dbReference type="NCBI Taxonomy" id="4999"/>
    <lineage>
        <taxon>Eukaryota</taxon>
        <taxon>Fungi</taxon>
        <taxon>Dikarya</taxon>
        <taxon>Basidiomycota</taxon>
        <taxon>Agaricomycotina</taxon>
        <taxon>Tremellomycetes</taxon>
        <taxon>Tremellales</taxon>
        <taxon>Cuniculitremaceae</taxon>
        <taxon>Kockovaella</taxon>
    </lineage>
</organism>
<feature type="region of interest" description="Disordered" evidence="5">
    <location>
        <begin position="313"/>
        <end position="457"/>
    </location>
</feature>
<reference evidence="6 7" key="1">
    <citation type="submission" date="2017-03" db="EMBL/GenBank/DDBJ databases">
        <title>Widespread Adenine N6-methylation of Active Genes in Fungi.</title>
        <authorList>
            <consortium name="DOE Joint Genome Institute"/>
            <person name="Mondo S.J."/>
            <person name="Dannebaum R.O."/>
            <person name="Kuo R.C."/>
            <person name="Louie K.B."/>
            <person name="Bewick A.J."/>
            <person name="Labutti K."/>
            <person name="Haridas S."/>
            <person name="Kuo A."/>
            <person name="Salamov A."/>
            <person name="Ahrendt S.R."/>
            <person name="Lau R."/>
            <person name="Bowen B.P."/>
            <person name="Lipzen A."/>
            <person name="Sullivan W."/>
            <person name="Andreopoulos W.B."/>
            <person name="Clum A."/>
            <person name="Lindquist E."/>
            <person name="Daum C."/>
            <person name="Northen T.R."/>
            <person name="Ramamoorthy G."/>
            <person name="Schmitz R.J."/>
            <person name="Gryganskyi A."/>
            <person name="Culley D."/>
            <person name="Magnuson J."/>
            <person name="James T.Y."/>
            <person name="O'Malley M.A."/>
            <person name="Stajich J.E."/>
            <person name="Spatafora J.W."/>
            <person name="Visel A."/>
            <person name="Grigoriev I.V."/>
        </authorList>
    </citation>
    <scope>NUCLEOTIDE SEQUENCE [LARGE SCALE GENOMIC DNA]</scope>
    <source>
        <strain evidence="6 7">NRRL Y-17943</strain>
    </source>
</reference>
<dbReference type="AlphaFoldDB" id="A0A1Y1UCE2"/>
<feature type="compositionally biased region" description="Polar residues" evidence="5">
    <location>
        <begin position="335"/>
        <end position="345"/>
    </location>
</feature>
<comment type="subcellular location">
    <subcellularLocation>
        <location evidence="1">Nucleus</location>
    </subcellularLocation>
</comment>
<dbReference type="STRING" id="4999.A0A1Y1UCE2"/>
<feature type="compositionally biased region" description="Polar residues" evidence="5">
    <location>
        <begin position="250"/>
        <end position="277"/>
    </location>
</feature>
<evidence type="ECO:0000256" key="5">
    <source>
        <dbReference type="SAM" id="MobiDB-lite"/>
    </source>
</evidence>
<evidence type="ECO:0000256" key="3">
    <source>
        <dbReference type="ARBA" id="ARBA00023163"/>
    </source>
</evidence>
<keyword evidence="4" id="KW-0539">Nucleus</keyword>
<feature type="compositionally biased region" description="Polar residues" evidence="5">
    <location>
        <begin position="706"/>
        <end position="720"/>
    </location>
</feature>
<dbReference type="InParanoid" id="A0A1Y1UCE2"/>
<protein>
    <submittedName>
        <fullName evidence="6">Uncharacterized protein</fullName>
    </submittedName>
</protein>
<feature type="compositionally biased region" description="Low complexity" evidence="5">
    <location>
        <begin position="313"/>
        <end position="328"/>
    </location>
</feature>
<dbReference type="GeneID" id="33560274"/>
<dbReference type="Proteomes" id="UP000193218">
    <property type="component" value="Unassembled WGS sequence"/>
</dbReference>
<evidence type="ECO:0000313" key="7">
    <source>
        <dbReference type="Proteomes" id="UP000193218"/>
    </source>
</evidence>
<proteinExistence type="predicted"/>
<evidence type="ECO:0000256" key="2">
    <source>
        <dbReference type="ARBA" id="ARBA00023015"/>
    </source>
</evidence>
<dbReference type="GO" id="GO:0006366">
    <property type="term" value="P:transcription by RNA polymerase II"/>
    <property type="evidence" value="ECO:0007669"/>
    <property type="project" value="InterPro"/>
</dbReference>
<dbReference type="InterPro" id="IPR009072">
    <property type="entry name" value="Histone-fold"/>
</dbReference>
<feature type="region of interest" description="Disordered" evidence="5">
    <location>
        <begin position="1"/>
        <end position="76"/>
    </location>
</feature>
<evidence type="ECO:0000313" key="6">
    <source>
        <dbReference type="EMBL" id="ORX35713.1"/>
    </source>
</evidence>